<sequence>MQDDLIRDNRSTDIQVYVDSLQPVIEATSIDIGSFLTPIGRAIRGVEGLGYYTLPHDRDSLAVHEIEPIFDAVIELRVSERGPKQRWILPQTGYTTEWFTIIERR</sequence>
<evidence type="ECO:0000313" key="2">
    <source>
        <dbReference type="Proteomes" id="UP001501729"/>
    </source>
</evidence>
<evidence type="ECO:0000313" key="1">
    <source>
        <dbReference type="EMBL" id="GAA5052475.1"/>
    </source>
</evidence>
<name>A0AAV3UIV8_9EURY</name>
<dbReference type="EMBL" id="BAABKX010000012">
    <property type="protein sequence ID" value="GAA5052475.1"/>
    <property type="molecule type" value="Genomic_DNA"/>
</dbReference>
<proteinExistence type="predicted"/>
<gene>
    <name evidence="1" type="ORF">GCM10025751_28730</name>
</gene>
<dbReference type="InterPro" id="IPR055927">
    <property type="entry name" value="DUF7504"/>
</dbReference>
<reference evidence="1 2" key="1">
    <citation type="journal article" date="2019" name="Int. J. Syst. Evol. Microbiol.">
        <title>The Global Catalogue of Microorganisms (GCM) 10K type strain sequencing project: providing services to taxonomists for standard genome sequencing and annotation.</title>
        <authorList>
            <consortium name="The Broad Institute Genomics Platform"/>
            <consortium name="The Broad Institute Genome Sequencing Center for Infectious Disease"/>
            <person name="Wu L."/>
            <person name="Ma J."/>
        </authorList>
    </citation>
    <scope>NUCLEOTIDE SEQUENCE [LARGE SCALE GENOMIC DNA]</scope>
    <source>
        <strain evidence="1 2">JCM 17504</strain>
    </source>
</reference>
<comment type="caution">
    <text evidence="1">The sequence shown here is derived from an EMBL/GenBank/DDBJ whole genome shotgun (WGS) entry which is preliminary data.</text>
</comment>
<accession>A0AAV3UIV8</accession>
<organism evidence="1 2">
    <name type="scientific">Haladaptatus pallidirubidus</name>
    <dbReference type="NCBI Taxonomy" id="1008152"/>
    <lineage>
        <taxon>Archaea</taxon>
        <taxon>Methanobacteriati</taxon>
        <taxon>Methanobacteriota</taxon>
        <taxon>Stenosarchaea group</taxon>
        <taxon>Halobacteria</taxon>
        <taxon>Halobacteriales</taxon>
        <taxon>Haladaptataceae</taxon>
        <taxon>Haladaptatus</taxon>
    </lineage>
</organism>
<keyword evidence="2" id="KW-1185">Reference proteome</keyword>
<protein>
    <submittedName>
        <fullName evidence="1">Uncharacterized protein</fullName>
    </submittedName>
</protein>
<dbReference type="Pfam" id="PF24336">
    <property type="entry name" value="DUF7504"/>
    <property type="match status" value="1"/>
</dbReference>
<dbReference type="Proteomes" id="UP001501729">
    <property type="component" value="Unassembled WGS sequence"/>
</dbReference>
<dbReference type="AlphaFoldDB" id="A0AAV3UIV8"/>